<dbReference type="InterPro" id="IPR006120">
    <property type="entry name" value="Resolvase_HTH_dom"/>
</dbReference>
<dbReference type="GO" id="GO:0015074">
    <property type="term" value="P:DNA integration"/>
    <property type="evidence" value="ECO:0007669"/>
    <property type="project" value="UniProtKB-KW"/>
</dbReference>
<evidence type="ECO:0000313" key="10">
    <source>
        <dbReference type="Proteomes" id="UP001060336"/>
    </source>
</evidence>
<dbReference type="InterPro" id="IPR006119">
    <property type="entry name" value="Resolv_N"/>
</dbReference>
<dbReference type="Gene3D" id="3.40.50.1390">
    <property type="entry name" value="Resolvase, N-terminal catalytic domain"/>
    <property type="match status" value="1"/>
</dbReference>
<dbReference type="Proteomes" id="UP001060336">
    <property type="component" value="Chromosome"/>
</dbReference>
<keyword evidence="4" id="KW-0238">DNA-binding</keyword>
<keyword evidence="5" id="KW-0233">DNA recombination</keyword>
<evidence type="ECO:0000256" key="2">
    <source>
        <dbReference type="ARBA" id="ARBA00022908"/>
    </source>
</evidence>
<evidence type="ECO:0000256" key="3">
    <source>
        <dbReference type="ARBA" id="ARBA00023100"/>
    </source>
</evidence>
<accession>A0A9J7AXP8</accession>
<dbReference type="GO" id="GO:0003677">
    <property type="term" value="F:DNA binding"/>
    <property type="evidence" value="ECO:0007669"/>
    <property type="project" value="UniProtKB-KW"/>
</dbReference>
<evidence type="ECO:0000256" key="6">
    <source>
        <dbReference type="PIRSR" id="PIRSR606118-50"/>
    </source>
</evidence>
<keyword evidence="2" id="KW-0229">DNA integration</keyword>
<evidence type="ECO:0000256" key="7">
    <source>
        <dbReference type="PROSITE-ProRule" id="PRU10137"/>
    </source>
</evidence>
<dbReference type="EMBL" id="CP102480">
    <property type="protein sequence ID" value="UUX51846.1"/>
    <property type="molecule type" value="Genomic_DNA"/>
</dbReference>
<dbReference type="PROSITE" id="PS51736">
    <property type="entry name" value="RECOMBINASES_3"/>
    <property type="match status" value="1"/>
</dbReference>
<dbReference type="Pfam" id="PF02796">
    <property type="entry name" value="HTH_7"/>
    <property type="match status" value="1"/>
</dbReference>
<gene>
    <name evidence="9" type="ORF">NUH88_09110</name>
</gene>
<dbReference type="PANTHER" id="PTHR30461">
    <property type="entry name" value="DNA-INVERTASE FROM LAMBDOID PROPHAGE"/>
    <property type="match status" value="1"/>
</dbReference>
<sequence length="189" mass="20698">MQIGYCRVSTIDQNPNLQRDTLSKAGCERLFEDRMTGTKKDRPGLTEALAFARPGDTITVWRLDRLGRSLKDLLEIVADLEERGVGLRSLTESIDTSSSGGRLIFSIFGAIGEFERNLIRERTLAGLDAARRRGRTGGRPKALSERDVLAAKAMLNEDNLTVAEVAGRMGVSVPTLYRHVPGGRAALVD</sequence>
<evidence type="ECO:0000256" key="5">
    <source>
        <dbReference type="ARBA" id="ARBA00023172"/>
    </source>
</evidence>
<dbReference type="InterPro" id="IPR036162">
    <property type="entry name" value="Resolvase-like_N_sf"/>
</dbReference>
<protein>
    <submittedName>
        <fullName evidence="9">Recombinase family protein</fullName>
    </submittedName>
</protein>
<dbReference type="PROSITE" id="PS00397">
    <property type="entry name" value="RECOMBINASES_1"/>
    <property type="match status" value="1"/>
</dbReference>
<evidence type="ECO:0000313" key="9">
    <source>
        <dbReference type="EMBL" id="UUX51846.1"/>
    </source>
</evidence>
<reference evidence="9" key="1">
    <citation type="submission" date="2022-08" db="EMBL/GenBank/DDBJ databases">
        <title>Nisaea acidiphila sp. nov., isolated from a marine algal debris and emended description of the genus Nisaea Urios et al. 2008.</title>
        <authorList>
            <person name="Kwon K."/>
        </authorList>
    </citation>
    <scope>NUCLEOTIDE SEQUENCE</scope>
    <source>
        <strain evidence="9">MEBiC11861</strain>
    </source>
</reference>
<feature type="active site" description="O-(5'-phospho-DNA)-serine intermediate" evidence="6 7">
    <location>
        <position position="9"/>
    </location>
</feature>
<dbReference type="Gene3D" id="1.10.10.60">
    <property type="entry name" value="Homeodomain-like"/>
    <property type="match status" value="1"/>
</dbReference>
<dbReference type="SUPFAM" id="SSF53041">
    <property type="entry name" value="Resolvase-like"/>
    <property type="match status" value="1"/>
</dbReference>
<dbReference type="GO" id="GO:0000150">
    <property type="term" value="F:DNA strand exchange activity"/>
    <property type="evidence" value="ECO:0007669"/>
    <property type="project" value="UniProtKB-KW"/>
</dbReference>
<name>A0A9J7AXP8_9PROT</name>
<dbReference type="SMART" id="SM00857">
    <property type="entry name" value="Resolvase"/>
    <property type="match status" value="1"/>
</dbReference>
<dbReference type="SUPFAM" id="SSF46689">
    <property type="entry name" value="Homeodomain-like"/>
    <property type="match status" value="1"/>
</dbReference>
<organism evidence="9 10">
    <name type="scientific">Nisaea acidiphila</name>
    <dbReference type="NCBI Taxonomy" id="1862145"/>
    <lineage>
        <taxon>Bacteria</taxon>
        <taxon>Pseudomonadati</taxon>
        <taxon>Pseudomonadota</taxon>
        <taxon>Alphaproteobacteria</taxon>
        <taxon>Rhodospirillales</taxon>
        <taxon>Thalassobaculaceae</taxon>
        <taxon>Nisaea</taxon>
    </lineage>
</organism>
<dbReference type="FunFam" id="3.40.50.1390:FF:000001">
    <property type="entry name" value="DNA recombinase"/>
    <property type="match status" value="1"/>
</dbReference>
<dbReference type="CDD" id="cd03768">
    <property type="entry name" value="SR_ResInv"/>
    <property type="match status" value="1"/>
</dbReference>
<evidence type="ECO:0000256" key="1">
    <source>
        <dbReference type="ARBA" id="ARBA00009913"/>
    </source>
</evidence>
<dbReference type="Pfam" id="PF00239">
    <property type="entry name" value="Resolvase"/>
    <property type="match status" value="1"/>
</dbReference>
<evidence type="ECO:0000259" key="8">
    <source>
        <dbReference type="PROSITE" id="PS51736"/>
    </source>
</evidence>
<dbReference type="InterPro" id="IPR050639">
    <property type="entry name" value="SSR_resolvase"/>
</dbReference>
<feature type="domain" description="Resolvase/invertase-type recombinase catalytic" evidence="8">
    <location>
        <begin position="1"/>
        <end position="134"/>
    </location>
</feature>
<dbReference type="PANTHER" id="PTHR30461:SF2">
    <property type="entry name" value="SERINE RECOMBINASE PINE-RELATED"/>
    <property type="match status" value="1"/>
</dbReference>
<proteinExistence type="inferred from homology"/>
<evidence type="ECO:0000256" key="4">
    <source>
        <dbReference type="ARBA" id="ARBA00023125"/>
    </source>
</evidence>
<dbReference type="KEGG" id="naci:NUH88_09110"/>
<comment type="similarity">
    <text evidence="1">Belongs to the site-specific recombinase resolvase family.</text>
</comment>
<keyword evidence="3" id="KW-0230">DNA invertase</keyword>
<dbReference type="InterPro" id="IPR009057">
    <property type="entry name" value="Homeodomain-like_sf"/>
</dbReference>
<keyword evidence="10" id="KW-1185">Reference proteome</keyword>
<dbReference type="AlphaFoldDB" id="A0A9J7AXP8"/>
<dbReference type="RefSeq" id="WP_257771572.1">
    <property type="nucleotide sequence ID" value="NZ_CP102480.1"/>
</dbReference>
<dbReference type="InterPro" id="IPR006118">
    <property type="entry name" value="Recombinase_CS"/>
</dbReference>